<dbReference type="SUPFAM" id="SSF46626">
    <property type="entry name" value="Cytochrome c"/>
    <property type="match status" value="1"/>
</dbReference>
<dbReference type="Proteomes" id="UP000885750">
    <property type="component" value="Unassembled WGS sequence"/>
</dbReference>
<dbReference type="EMBL" id="DRMS01000188">
    <property type="protein sequence ID" value="HFC92125.1"/>
    <property type="molecule type" value="Genomic_DNA"/>
</dbReference>
<dbReference type="InterPro" id="IPR036909">
    <property type="entry name" value="Cyt_c-like_dom_sf"/>
</dbReference>
<dbReference type="AlphaFoldDB" id="A0A7V2SZT2"/>
<dbReference type="GO" id="GO:0009055">
    <property type="term" value="F:electron transfer activity"/>
    <property type="evidence" value="ECO:0007669"/>
    <property type="project" value="InterPro"/>
</dbReference>
<evidence type="ECO:0008006" key="2">
    <source>
        <dbReference type="Google" id="ProtNLM"/>
    </source>
</evidence>
<sequence>MLLASTAYADGNATKGKKIYAASDCVRCHQSNEMFTRKDRKVKTLIALNSQVRKCDSQLSTNLFDDEIEDVVAYLNKAYYKFSTKNNSKEEIKNKEETKNKKDDQ</sequence>
<accession>A0A7V2SZT2</accession>
<gene>
    <name evidence="1" type="ORF">ENJ51_04860</name>
</gene>
<proteinExistence type="predicted"/>
<organism evidence="1">
    <name type="scientific">Leucothrix mucor</name>
    <dbReference type="NCBI Taxonomy" id="45248"/>
    <lineage>
        <taxon>Bacteria</taxon>
        <taxon>Pseudomonadati</taxon>
        <taxon>Pseudomonadota</taxon>
        <taxon>Gammaproteobacteria</taxon>
        <taxon>Thiotrichales</taxon>
        <taxon>Thiotrichaceae</taxon>
        <taxon>Leucothrix</taxon>
    </lineage>
</organism>
<protein>
    <recommendedName>
        <fullName evidence="2">Cytochrome c domain-containing protein</fullName>
    </recommendedName>
</protein>
<reference evidence="1" key="1">
    <citation type="journal article" date="2020" name="mSystems">
        <title>Genome- and Community-Level Interaction Insights into Carbon Utilization and Element Cycling Functions of Hydrothermarchaeota in Hydrothermal Sediment.</title>
        <authorList>
            <person name="Zhou Z."/>
            <person name="Liu Y."/>
            <person name="Xu W."/>
            <person name="Pan J."/>
            <person name="Luo Z.H."/>
            <person name="Li M."/>
        </authorList>
    </citation>
    <scope>NUCLEOTIDE SEQUENCE [LARGE SCALE GENOMIC DNA]</scope>
    <source>
        <strain evidence="1">HyVt-493</strain>
    </source>
</reference>
<name>A0A7V2SZT2_LEUMU</name>
<evidence type="ECO:0000313" key="1">
    <source>
        <dbReference type="EMBL" id="HFC92125.1"/>
    </source>
</evidence>
<dbReference type="GO" id="GO:0020037">
    <property type="term" value="F:heme binding"/>
    <property type="evidence" value="ECO:0007669"/>
    <property type="project" value="InterPro"/>
</dbReference>
<comment type="caution">
    <text evidence="1">The sequence shown here is derived from an EMBL/GenBank/DDBJ whole genome shotgun (WGS) entry which is preliminary data.</text>
</comment>